<protein>
    <submittedName>
        <fullName evidence="1">Uncharacterized protein</fullName>
    </submittedName>
</protein>
<keyword evidence="2" id="KW-1185">Reference proteome</keyword>
<accession>A0ABV0UKV7</accession>
<dbReference type="EMBL" id="JAHRIQ010071618">
    <property type="protein sequence ID" value="MEQ2244753.1"/>
    <property type="molecule type" value="Genomic_DNA"/>
</dbReference>
<dbReference type="Proteomes" id="UP001482620">
    <property type="component" value="Unassembled WGS sequence"/>
</dbReference>
<reference evidence="1 2" key="1">
    <citation type="submission" date="2021-06" db="EMBL/GenBank/DDBJ databases">
        <authorList>
            <person name="Palmer J.M."/>
        </authorList>
    </citation>
    <scope>NUCLEOTIDE SEQUENCE [LARGE SCALE GENOMIC DNA]</scope>
    <source>
        <strain evidence="2">if_2019</strain>
        <tissue evidence="1">Muscle</tissue>
    </source>
</reference>
<gene>
    <name evidence="1" type="ORF">ILYODFUR_020425</name>
</gene>
<name>A0ABV0UKV7_9TELE</name>
<organism evidence="1 2">
    <name type="scientific">Ilyodon furcidens</name>
    <name type="common">goldbreast splitfin</name>
    <dbReference type="NCBI Taxonomy" id="33524"/>
    <lineage>
        <taxon>Eukaryota</taxon>
        <taxon>Metazoa</taxon>
        <taxon>Chordata</taxon>
        <taxon>Craniata</taxon>
        <taxon>Vertebrata</taxon>
        <taxon>Euteleostomi</taxon>
        <taxon>Actinopterygii</taxon>
        <taxon>Neopterygii</taxon>
        <taxon>Teleostei</taxon>
        <taxon>Neoteleostei</taxon>
        <taxon>Acanthomorphata</taxon>
        <taxon>Ovalentaria</taxon>
        <taxon>Atherinomorphae</taxon>
        <taxon>Cyprinodontiformes</taxon>
        <taxon>Goodeidae</taxon>
        <taxon>Ilyodon</taxon>
    </lineage>
</organism>
<sequence>MLPLTAVEGEACYKTFHRRLRRVMACAALSPFSLTRFADRPWKKPLCYSTDKKTIHLNNPKCAAEAVPFITGKVGGLIHSHCLSRSHQMNSASWPLKNLSIYE</sequence>
<evidence type="ECO:0000313" key="1">
    <source>
        <dbReference type="EMBL" id="MEQ2244753.1"/>
    </source>
</evidence>
<evidence type="ECO:0000313" key="2">
    <source>
        <dbReference type="Proteomes" id="UP001482620"/>
    </source>
</evidence>
<proteinExistence type="predicted"/>
<comment type="caution">
    <text evidence="1">The sequence shown here is derived from an EMBL/GenBank/DDBJ whole genome shotgun (WGS) entry which is preliminary data.</text>
</comment>